<dbReference type="Proteomes" id="UP000004947">
    <property type="component" value="Unassembled WGS sequence"/>
</dbReference>
<evidence type="ECO:0000256" key="4">
    <source>
        <dbReference type="ARBA" id="ARBA00022840"/>
    </source>
</evidence>
<gene>
    <name evidence="7" type="ORF">LNTAR_23794</name>
</gene>
<dbReference type="EMBL" id="ABCK01000028">
    <property type="protein sequence ID" value="EDM25546.1"/>
    <property type="molecule type" value="Genomic_DNA"/>
</dbReference>
<feature type="transmembrane region" description="Helical" evidence="5">
    <location>
        <begin position="344"/>
        <end position="365"/>
    </location>
</feature>
<accession>A6DS86</accession>
<dbReference type="GO" id="GO:0005524">
    <property type="term" value="F:ATP binding"/>
    <property type="evidence" value="ECO:0007669"/>
    <property type="project" value="UniProtKB-KW"/>
</dbReference>
<feature type="domain" description="Protein kinase" evidence="6">
    <location>
        <begin position="41"/>
        <end position="318"/>
    </location>
</feature>
<dbReference type="PANTHER" id="PTHR43289:SF6">
    <property type="entry name" value="SERINE_THREONINE-PROTEIN KINASE NEKL-3"/>
    <property type="match status" value="1"/>
</dbReference>
<dbReference type="Gene3D" id="1.25.40.10">
    <property type="entry name" value="Tetratricopeptide repeat domain"/>
    <property type="match status" value="1"/>
</dbReference>
<organism evidence="7 8">
    <name type="scientific">Lentisphaera araneosa HTCC2155</name>
    <dbReference type="NCBI Taxonomy" id="313628"/>
    <lineage>
        <taxon>Bacteria</taxon>
        <taxon>Pseudomonadati</taxon>
        <taxon>Lentisphaerota</taxon>
        <taxon>Lentisphaeria</taxon>
        <taxon>Lentisphaerales</taxon>
        <taxon>Lentisphaeraceae</taxon>
        <taxon>Lentisphaera</taxon>
    </lineage>
</organism>
<evidence type="ECO:0000256" key="1">
    <source>
        <dbReference type="ARBA" id="ARBA00022679"/>
    </source>
</evidence>
<dbReference type="AlphaFoldDB" id="A6DS86"/>
<evidence type="ECO:0000313" key="7">
    <source>
        <dbReference type="EMBL" id="EDM25546.1"/>
    </source>
</evidence>
<dbReference type="InterPro" id="IPR011009">
    <property type="entry name" value="Kinase-like_dom_sf"/>
</dbReference>
<dbReference type="Gene3D" id="1.10.510.10">
    <property type="entry name" value="Transferase(Phosphotransferase) domain 1"/>
    <property type="match status" value="1"/>
</dbReference>
<dbReference type="SMART" id="SM00220">
    <property type="entry name" value="S_TKc"/>
    <property type="match status" value="1"/>
</dbReference>
<dbReference type="CDD" id="cd14014">
    <property type="entry name" value="STKc_PknB_like"/>
    <property type="match status" value="1"/>
</dbReference>
<dbReference type="Pfam" id="PF00069">
    <property type="entry name" value="Pkinase"/>
    <property type="match status" value="1"/>
</dbReference>
<keyword evidence="5" id="KW-0472">Membrane</keyword>
<name>A6DS86_9BACT</name>
<keyword evidence="3 7" id="KW-0418">Kinase</keyword>
<dbReference type="eggNOG" id="COG0515">
    <property type="taxonomic scope" value="Bacteria"/>
</dbReference>
<keyword evidence="1" id="KW-0808">Transferase</keyword>
<evidence type="ECO:0000256" key="3">
    <source>
        <dbReference type="ARBA" id="ARBA00022777"/>
    </source>
</evidence>
<evidence type="ECO:0000259" key="6">
    <source>
        <dbReference type="PROSITE" id="PS50011"/>
    </source>
</evidence>
<dbReference type="PROSITE" id="PS50011">
    <property type="entry name" value="PROTEIN_KINASE_DOM"/>
    <property type="match status" value="1"/>
</dbReference>
<evidence type="ECO:0000313" key="8">
    <source>
        <dbReference type="Proteomes" id="UP000004947"/>
    </source>
</evidence>
<dbReference type="OrthoDB" id="6111975at2"/>
<dbReference type="PROSITE" id="PS00108">
    <property type="entry name" value="PROTEIN_KINASE_ST"/>
    <property type="match status" value="1"/>
</dbReference>
<proteinExistence type="predicted"/>
<dbReference type="Gene3D" id="3.30.200.20">
    <property type="entry name" value="Phosphorylase Kinase, domain 1"/>
    <property type="match status" value="1"/>
</dbReference>
<dbReference type="InterPro" id="IPR008271">
    <property type="entry name" value="Ser/Thr_kinase_AS"/>
</dbReference>
<keyword evidence="8" id="KW-1185">Reference proteome</keyword>
<comment type="caution">
    <text evidence="7">The sequence shown here is derived from an EMBL/GenBank/DDBJ whole genome shotgun (WGS) entry which is preliminary data.</text>
</comment>
<dbReference type="RefSeq" id="WP_007280701.1">
    <property type="nucleotide sequence ID" value="NZ_ABCK01000028.1"/>
</dbReference>
<keyword evidence="4" id="KW-0067">ATP-binding</keyword>
<reference evidence="7 8" key="1">
    <citation type="journal article" date="2010" name="J. Bacteriol.">
        <title>Genome sequence of Lentisphaera araneosa HTCC2155T, the type species of the order Lentisphaerales in the phylum Lentisphaerae.</title>
        <authorList>
            <person name="Thrash J.C."/>
            <person name="Cho J.C."/>
            <person name="Vergin K.L."/>
            <person name="Morris R.M."/>
            <person name="Giovannoni S.J."/>
        </authorList>
    </citation>
    <scope>NUCLEOTIDE SEQUENCE [LARGE SCALE GENOMIC DNA]</scope>
    <source>
        <strain evidence="7 8">HTCC2155</strain>
    </source>
</reference>
<sequence>MDSEEKSYVKVTSGLSNMLNDDDSEFEYPISTEMQMREGRYTSGDEIGRGGMKKILLSEDKLTARKVAQAKLLDSQNDQKTESFFREARITAQLQHPNIVPVYDAGYDREGQAFFTMKPVGKKTLKNYLKENQLHDEFYYQHSLELFLKVCQAMAYAHSKQVVHLDLKPENIYLGEFAEVLVGDWGLARGVNDECLSEELLVEDIYDEHSQHGMLKGTPGYMAPEQIEKSLGKRDELCDIYALGAILYEMMCGKRANSAEDCKDLLKQTLAGKRKRPRELNPKLAKSLELVILKALEKDRDQRYQTVKELIEDLHKFQEGYMTSAEDHNALKSLFYLLKRHKQLSFLLFLFLISSSIFSSFLFFAKQKAVELSEVALIEKIRAEELGQLALIEKNRAEEAYQSQLQEQAEKEAISKAASPRLVNVARTDLGRFDYESALANARLAVLWDPDNEDAQFYLGRILMITQRFDEANRLFQGIMSPSFPRKKTAEVCSKYAQIKINDDLFLNVAELKSLLKDTRSSFVIPVKANESMKFLIHIVNYAYTLPEYSLEEKMEIASLALQLTNPVKGDMKYSTFESQVDIDLSNNKRLFTLDVLRKLPIRKLNLSNSSIKNMDSLMGSSVKELDIRGSQISGYSMRLLNHLEKLVLNKKQNPGLNLRGVEIIRK</sequence>
<dbReference type="InterPro" id="IPR011990">
    <property type="entry name" value="TPR-like_helical_dom_sf"/>
</dbReference>
<dbReference type="GO" id="GO:0004674">
    <property type="term" value="F:protein serine/threonine kinase activity"/>
    <property type="evidence" value="ECO:0007669"/>
    <property type="project" value="TreeGrafter"/>
</dbReference>
<evidence type="ECO:0000256" key="5">
    <source>
        <dbReference type="SAM" id="Phobius"/>
    </source>
</evidence>
<protein>
    <submittedName>
        <fullName evidence="7">Serine/threonine-protein kinase</fullName>
    </submittedName>
</protein>
<keyword evidence="5" id="KW-0812">Transmembrane</keyword>
<dbReference type="STRING" id="313628.LNTAR_23794"/>
<dbReference type="SUPFAM" id="SSF56112">
    <property type="entry name" value="Protein kinase-like (PK-like)"/>
    <property type="match status" value="1"/>
</dbReference>
<keyword evidence="2" id="KW-0547">Nucleotide-binding</keyword>
<evidence type="ECO:0000256" key="2">
    <source>
        <dbReference type="ARBA" id="ARBA00022741"/>
    </source>
</evidence>
<dbReference type="SUPFAM" id="SSF48452">
    <property type="entry name" value="TPR-like"/>
    <property type="match status" value="1"/>
</dbReference>
<dbReference type="InterPro" id="IPR000719">
    <property type="entry name" value="Prot_kinase_dom"/>
</dbReference>
<dbReference type="PANTHER" id="PTHR43289">
    <property type="entry name" value="MITOGEN-ACTIVATED PROTEIN KINASE KINASE KINASE 20-RELATED"/>
    <property type="match status" value="1"/>
</dbReference>
<keyword evidence="5" id="KW-1133">Transmembrane helix</keyword>